<name>A0A4Y2M1N5_ARAVE</name>
<dbReference type="Proteomes" id="UP000499080">
    <property type="component" value="Unassembled WGS sequence"/>
</dbReference>
<evidence type="ECO:0000313" key="1">
    <source>
        <dbReference type="EMBL" id="GBN19636.1"/>
    </source>
</evidence>
<protein>
    <submittedName>
        <fullName evidence="1">Uncharacterized protein</fullName>
    </submittedName>
</protein>
<dbReference type="EMBL" id="BGPR01006513">
    <property type="protein sequence ID" value="GBN19636.1"/>
    <property type="molecule type" value="Genomic_DNA"/>
</dbReference>
<reference evidence="1 2" key="1">
    <citation type="journal article" date="2019" name="Sci. Rep.">
        <title>Orb-weaving spider Araneus ventricosus genome elucidates the spidroin gene catalogue.</title>
        <authorList>
            <person name="Kono N."/>
            <person name="Nakamura H."/>
            <person name="Ohtoshi R."/>
            <person name="Moran D.A.P."/>
            <person name="Shinohara A."/>
            <person name="Yoshida Y."/>
            <person name="Fujiwara M."/>
            <person name="Mori M."/>
            <person name="Tomita M."/>
            <person name="Arakawa K."/>
        </authorList>
    </citation>
    <scope>NUCLEOTIDE SEQUENCE [LARGE SCALE GENOMIC DNA]</scope>
</reference>
<evidence type="ECO:0000313" key="2">
    <source>
        <dbReference type="Proteomes" id="UP000499080"/>
    </source>
</evidence>
<comment type="caution">
    <text evidence="1">The sequence shown here is derived from an EMBL/GenBank/DDBJ whole genome shotgun (WGS) entry which is preliminary data.</text>
</comment>
<sequence length="90" mass="10158">MVRIRTEPQRVRLNTMLRCINSGRRGKSVTNVHLDLIRRRINTRSCCSAAQGGVLRWPNSKAQRIFPIAPPIQVPAIISPRQATTFGSHQ</sequence>
<accession>A0A4Y2M1N5</accession>
<proteinExistence type="predicted"/>
<organism evidence="1 2">
    <name type="scientific">Araneus ventricosus</name>
    <name type="common">Orbweaver spider</name>
    <name type="synonym">Epeira ventricosa</name>
    <dbReference type="NCBI Taxonomy" id="182803"/>
    <lineage>
        <taxon>Eukaryota</taxon>
        <taxon>Metazoa</taxon>
        <taxon>Ecdysozoa</taxon>
        <taxon>Arthropoda</taxon>
        <taxon>Chelicerata</taxon>
        <taxon>Arachnida</taxon>
        <taxon>Araneae</taxon>
        <taxon>Araneomorphae</taxon>
        <taxon>Entelegynae</taxon>
        <taxon>Araneoidea</taxon>
        <taxon>Araneidae</taxon>
        <taxon>Araneus</taxon>
    </lineage>
</organism>
<keyword evidence="2" id="KW-1185">Reference proteome</keyword>
<gene>
    <name evidence="1" type="ORF">AVEN_6790_1</name>
</gene>
<dbReference type="AlphaFoldDB" id="A0A4Y2M1N5"/>